<dbReference type="SUPFAM" id="SSF48371">
    <property type="entry name" value="ARM repeat"/>
    <property type="match status" value="1"/>
</dbReference>
<evidence type="ECO:0000259" key="15">
    <source>
        <dbReference type="PROSITE" id="PS50011"/>
    </source>
</evidence>
<feature type="binding site" evidence="13">
    <location>
        <position position="54"/>
    </location>
    <ligand>
        <name>ATP</name>
        <dbReference type="ChEBI" id="CHEBI:30616"/>
    </ligand>
</feature>
<comment type="subcellular location">
    <subcellularLocation>
        <location evidence="1">Cytoplasm</location>
        <location evidence="1">Cytoskeleton</location>
    </subcellularLocation>
</comment>
<feature type="compositionally biased region" description="Gly residues" evidence="14">
    <location>
        <begin position="384"/>
        <end position="395"/>
    </location>
</feature>
<dbReference type="SUPFAM" id="SSF56112">
    <property type="entry name" value="Protein kinase-like (PK-like)"/>
    <property type="match status" value="1"/>
</dbReference>
<dbReference type="GO" id="GO:0005856">
    <property type="term" value="C:cytoskeleton"/>
    <property type="evidence" value="ECO:0007669"/>
    <property type="project" value="UniProtKB-SubCell"/>
</dbReference>
<dbReference type="PANTHER" id="PTHR22983:SF6">
    <property type="entry name" value="SERINE_THREONINE-PROTEIN KINASE 36"/>
    <property type="match status" value="1"/>
</dbReference>
<reference evidence="16 17" key="1">
    <citation type="submission" date="2017-06" db="EMBL/GenBank/DDBJ databases">
        <title>A platform for efficient transgenesis in Macrostomum lignano, a flatworm model organism for stem cell research.</title>
        <authorList>
            <person name="Berezikov E."/>
        </authorList>
    </citation>
    <scope>NUCLEOTIDE SEQUENCE [LARGE SCALE GENOMIC DNA]</scope>
    <source>
        <strain evidence="16">DV1</strain>
        <tissue evidence="16">Whole organism</tissue>
    </source>
</reference>
<feature type="compositionally biased region" description="Basic and acidic residues" evidence="14">
    <location>
        <begin position="427"/>
        <end position="456"/>
    </location>
</feature>
<feature type="non-terminal residue" evidence="16">
    <location>
        <position position="1"/>
    </location>
</feature>
<dbReference type="GO" id="GO:0004674">
    <property type="term" value="F:protein serine/threonine kinase activity"/>
    <property type="evidence" value="ECO:0007669"/>
    <property type="project" value="UniProtKB-KW"/>
</dbReference>
<dbReference type="Pfam" id="PF00069">
    <property type="entry name" value="Pkinase"/>
    <property type="match status" value="1"/>
</dbReference>
<dbReference type="SMART" id="SM00220">
    <property type="entry name" value="S_TKc"/>
    <property type="match status" value="1"/>
</dbReference>
<feature type="region of interest" description="Disordered" evidence="14">
    <location>
        <begin position="307"/>
        <end position="478"/>
    </location>
</feature>
<evidence type="ECO:0000256" key="6">
    <source>
        <dbReference type="ARBA" id="ARBA00022741"/>
    </source>
</evidence>
<keyword evidence="3" id="KW-0963">Cytoplasm</keyword>
<feature type="compositionally biased region" description="Low complexity" evidence="14">
    <location>
        <begin position="370"/>
        <end position="383"/>
    </location>
</feature>
<sequence>LPLDGGMSSPSAGPGAASVATVNGYHVMDCIGEGSFGRVFRGRKKFSSEVVALKFIPKGTKSARELRNLKKEIDIMQGLKHQNIVRMLDTFETEKEVVAVTEYAHGELLQILEDDMQLPEEIVRSIACQLVSALYYLHAHSILHRDMKPQNILLGNNGAVKLCDFGFARSMGINTMVLTSIKGTPLYMSPELMEEKPYDHSADLWALGCILYELLTGSPPFSTNNIIELVRKVVNESIHWPSTMSAGCRSFLQGLLQKDPRKRLNWPELLRHEWVVDGIDVDDATIQMRSKFTQPLSASQNIEREKQIKLKSQNSGGQSKILSRARQKAQQEKDEAKRRQAIAQQEQARKQQKQPPHSASGKPSAEQPAPQQQRRSSSSQRPSSGGGSGGGGGRSQSGVRHPSPKQLHNLSPSAAAADDGWGGADAADSRPTPRADRIDSDYDKGFPEVEIGERRVLSSSKRSLTAGQKQQPQQQPNIETVQIEDAVDSDDEWAALVDDTAAAADKDQGRRFLNDKTFLRKLIERWDKCVQLMAEGMLDGASKMRPLLKTLNNLLLERRDLASLFNFLSASSLHTKLTGTLSDLLSHNKVRVQPWYQQILLDFVLTINAYFASELGSQLVDSGGGGKDPEKEKIISQFNTIGQKFVDLLPKLLNQQCDEDLKLREQTCLCLQCLCSRVDSEPTRQADQFYSSVASDYCLSLDALLRYLLVLRDQRILDAIAALKSQSEQREFRDRLTEIVGQAVVCLAAMSHSPPTPDSAGQQGRQKVAYYIGERLCERRLEQAAEIFITYLRDRRFCVCCLRLLFTAMQTSLNFCRLLAARPDCVDTLVAASLGKMELDDQEAGVAAEMATHCVSILLIQLQDIPQSLEPHSQSLCQAFADSQPASQAAAAGLLLSQLAQRGPAQRLPPTDVLARCVADAFAEFDERACAARTPFAFGALDGCLTACRLALTQQDGAADEADLAHQFLGSPLLPAVWRRLSALMTAQTPQRAADEAEDSSACWPALWQAVSPQGLQSLLHFSLSVFGREQFAAVQLMAEPGEPMLACLCRLLSQQCLDAVQLSQAAQVNSQEIIADIVLSCCQLLCFPFGLDCDEETLTAIVHGLVDNGLFSSLFHALLKFVPEQQRDVPLELASRLLVCEPVLVDTMIDLIQRREIASLLAGIVYQEAAMRPKSAAAGTGPIERDATARRQHQLLACQSDCLVMLSHLARVSDKAVQPILQLLTSRDPDLSALSRLIGESSWPVVQSRALNLLANLLKAGPESTCQALLRCPRPLSEAVGLFSRPGSDDTAVKNALLVCSNAAFNSDSLYAKLEPAVAPALQLLKSRSAKVRLCAAAAIGNFGLHPGGGLNRALIAGKAAANLLDCARADPVAEVREACLSSLRVLIGRQPALLAEAKRLGLSRPLQTDRRLNGLPHSAQLLALLQS</sequence>
<dbReference type="PROSITE" id="PS00108">
    <property type="entry name" value="PROTEIN_KINASE_ST"/>
    <property type="match status" value="1"/>
</dbReference>
<dbReference type="CDD" id="cd14002">
    <property type="entry name" value="STKc_STK36"/>
    <property type="match status" value="1"/>
</dbReference>
<evidence type="ECO:0000313" key="16">
    <source>
        <dbReference type="EMBL" id="PAA84036.1"/>
    </source>
</evidence>
<dbReference type="Gene3D" id="1.25.10.10">
    <property type="entry name" value="Leucine-rich Repeat Variant"/>
    <property type="match status" value="1"/>
</dbReference>
<evidence type="ECO:0000256" key="10">
    <source>
        <dbReference type="ARBA" id="ARBA00047899"/>
    </source>
</evidence>
<evidence type="ECO:0000256" key="4">
    <source>
        <dbReference type="ARBA" id="ARBA00022527"/>
    </source>
</evidence>
<dbReference type="InterPro" id="IPR008271">
    <property type="entry name" value="Ser/Thr_kinase_AS"/>
</dbReference>
<gene>
    <name evidence="16" type="ORF">BOX15_Mlig001227g1</name>
</gene>
<feature type="compositionally biased region" description="Polar residues" evidence="14">
    <location>
        <begin position="457"/>
        <end position="467"/>
    </location>
</feature>
<evidence type="ECO:0000256" key="1">
    <source>
        <dbReference type="ARBA" id="ARBA00004245"/>
    </source>
</evidence>
<dbReference type="FunFam" id="3.30.200.20:FF:000042">
    <property type="entry name" value="Aurora kinase A"/>
    <property type="match status" value="1"/>
</dbReference>
<dbReference type="Proteomes" id="UP000215902">
    <property type="component" value="Unassembled WGS sequence"/>
</dbReference>
<keyword evidence="17" id="KW-1185">Reference proteome</keyword>
<evidence type="ECO:0000256" key="2">
    <source>
        <dbReference type="ARBA" id="ARBA00012513"/>
    </source>
</evidence>
<evidence type="ECO:0000256" key="11">
    <source>
        <dbReference type="ARBA" id="ARBA00048679"/>
    </source>
</evidence>
<dbReference type="GO" id="GO:0005524">
    <property type="term" value="F:ATP binding"/>
    <property type="evidence" value="ECO:0007669"/>
    <property type="project" value="UniProtKB-UniRule"/>
</dbReference>
<dbReference type="EMBL" id="NIVC01000391">
    <property type="protein sequence ID" value="PAA84036.1"/>
    <property type="molecule type" value="Genomic_DNA"/>
</dbReference>
<keyword evidence="4" id="KW-0723">Serine/threonine-protein kinase</keyword>
<feature type="compositionally biased region" description="Polar residues" evidence="14">
    <location>
        <begin position="310"/>
        <end position="321"/>
    </location>
</feature>
<name>A0A267GDG3_9PLAT</name>
<comment type="catalytic activity">
    <reaction evidence="11">
        <text>L-seryl-[protein] + ATP = O-phospho-L-seryl-[protein] + ADP + H(+)</text>
        <dbReference type="Rhea" id="RHEA:17989"/>
        <dbReference type="Rhea" id="RHEA-COMP:9863"/>
        <dbReference type="Rhea" id="RHEA-COMP:11604"/>
        <dbReference type="ChEBI" id="CHEBI:15378"/>
        <dbReference type="ChEBI" id="CHEBI:29999"/>
        <dbReference type="ChEBI" id="CHEBI:30616"/>
        <dbReference type="ChEBI" id="CHEBI:83421"/>
        <dbReference type="ChEBI" id="CHEBI:456216"/>
        <dbReference type="EC" id="2.7.11.1"/>
    </reaction>
</comment>
<keyword evidence="9" id="KW-0206">Cytoskeleton</keyword>
<comment type="caution">
    <text evidence="16">The sequence shown here is derived from an EMBL/GenBank/DDBJ whole genome shotgun (WGS) entry which is preliminary data.</text>
</comment>
<accession>A0A267GDG3</accession>
<dbReference type="InterPro" id="IPR000719">
    <property type="entry name" value="Prot_kinase_dom"/>
</dbReference>
<dbReference type="InterPro" id="IPR017441">
    <property type="entry name" value="Protein_kinase_ATP_BS"/>
</dbReference>
<proteinExistence type="predicted"/>
<dbReference type="InterPro" id="IPR016024">
    <property type="entry name" value="ARM-type_fold"/>
</dbReference>
<keyword evidence="7" id="KW-0418">Kinase</keyword>
<dbReference type="Gene3D" id="1.10.510.10">
    <property type="entry name" value="Transferase(Phosphotransferase) domain 1"/>
    <property type="match status" value="1"/>
</dbReference>
<evidence type="ECO:0000313" key="17">
    <source>
        <dbReference type="Proteomes" id="UP000215902"/>
    </source>
</evidence>
<evidence type="ECO:0000256" key="7">
    <source>
        <dbReference type="ARBA" id="ARBA00022777"/>
    </source>
</evidence>
<evidence type="ECO:0000256" key="8">
    <source>
        <dbReference type="ARBA" id="ARBA00022840"/>
    </source>
</evidence>
<dbReference type="InterPro" id="IPR011009">
    <property type="entry name" value="Kinase-like_dom_sf"/>
</dbReference>
<protein>
    <recommendedName>
        <fullName evidence="2">non-specific serine/threonine protein kinase</fullName>
        <ecNumber evidence="2">2.7.11.1</ecNumber>
    </recommendedName>
    <alternativeName>
        <fullName evidence="12">Fused homolog</fullName>
    </alternativeName>
</protein>
<dbReference type="FunFam" id="1.10.510.10:FF:000292">
    <property type="entry name" value="Serine/threonine-protein kinase 36"/>
    <property type="match status" value="1"/>
</dbReference>
<evidence type="ECO:0000256" key="9">
    <source>
        <dbReference type="ARBA" id="ARBA00023212"/>
    </source>
</evidence>
<evidence type="ECO:0000256" key="14">
    <source>
        <dbReference type="SAM" id="MobiDB-lite"/>
    </source>
</evidence>
<comment type="catalytic activity">
    <reaction evidence="10">
        <text>L-threonyl-[protein] + ATP = O-phospho-L-threonyl-[protein] + ADP + H(+)</text>
        <dbReference type="Rhea" id="RHEA:46608"/>
        <dbReference type="Rhea" id="RHEA-COMP:11060"/>
        <dbReference type="Rhea" id="RHEA-COMP:11605"/>
        <dbReference type="ChEBI" id="CHEBI:15378"/>
        <dbReference type="ChEBI" id="CHEBI:30013"/>
        <dbReference type="ChEBI" id="CHEBI:30616"/>
        <dbReference type="ChEBI" id="CHEBI:61977"/>
        <dbReference type="ChEBI" id="CHEBI:456216"/>
        <dbReference type="EC" id="2.7.11.1"/>
    </reaction>
</comment>
<dbReference type="GO" id="GO:0005737">
    <property type="term" value="C:cytoplasm"/>
    <property type="evidence" value="ECO:0007669"/>
    <property type="project" value="UniProtKB-ARBA"/>
</dbReference>
<keyword evidence="8 13" id="KW-0067">ATP-binding</keyword>
<evidence type="ECO:0000256" key="12">
    <source>
        <dbReference type="ARBA" id="ARBA00075375"/>
    </source>
</evidence>
<dbReference type="OrthoDB" id="266718at2759"/>
<dbReference type="InterPro" id="IPR011989">
    <property type="entry name" value="ARM-like"/>
</dbReference>
<feature type="domain" description="Protein kinase" evidence="15">
    <location>
        <begin position="25"/>
        <end position="275"/>
    </location>
</feature>
<evidence type="ECO:0000256" key="5">
    <source>
        <dbReference type="ARBA" id="ARBA00022679"/>
    </source>
</evidence>
<evidence type="ECO:0000256" key="3">
    <source>
        <dbReference type="ARBA" id="ARBA00022490"/>
    </source>
</evidence>
<dbReference type="EC" id="2.7.11.1" evidence="2"/>
<dbReference type="STRING" id="282301.A0A267GDG3"/>
<keyword evidence="6 13" id="KW-0547">Nucleotide-binding</keyword>
<dbReference type="GO" id="GO:0007224">
    <property type="term" value="P:smoothened signaling pathway"/>
    <property type="evidence" value="ECO:0007669"/>
    <property type="project" value="TreeGrafter"/>
</dbReference>
<feature type="compositionally biased region" description="Basic and acidic residues" evidence="14">
    <location>
        <begin position="329"/>
        <end position="338"/>
    </location>
</feature>
<evidence type="ECO:0000256" key="13">
    <source>
        <dbReference type="PROSITE-ProRule" id="PRU10141"/>
    </source>
</evidence>
<dbReference type="PROSITE" id="PS50011">
    <property type="entry name" value="PROTEIN_KINASE_DOM"/>
    <property type="match status" value="1"/>
</dbReference>
<dbReference type="PANTHER" id="PTHR22983">
    <property type="entry name" value="PROTEIN KINASE RELATED"/>
    <property type="match status" value="1"/>
</dbReference>
<keyword evidence="5" id="KW-0808">Transferase</keyword>
<organism evidence="16 17">
    <name type="scientific">Macrostomum lignano</name>
    <dbReference type="NCBI Taxonomy" id="282301"/>
    <lineage>
        <taxon>Eukaryota</taxon>
        <taxon>Metazoa</taxon>
        <taxon>Spiralia</taxon>
        <taxon>Lophotrochozoa</taxon>
        <taxon>Platyhelminthes</taxon>
        <taxon>Rhabditophora</taxon>
        <taxon>Macrostomorpha</taxon>
        <taxon>Macrostomida</taxon>
        <taxon>Macrostomidae</taxon>
        <taxon>Macrostomum</taxon>
    </lineage>
</organism>
<dbReference type="PROSITE" id="PS00107">
    <property type="entry name" value="PROTEIN_KINASE_ATP"/>
    <property type="match status" value="1"/>
</dbReference>